<sequence length="311" mass="34554">MLRDKNKRKSTGGFFRFLQRGNENSPQKHGNNDDYEIAPRLPPPYNAPHRPIPSAVPPHGSLKPRSLSHEPLSSKDNLKSKEDAMIHEVIAGTKAGTLQPGNVLRRKKIEPAPSFKMAMSNSQPAFGNSEGEQQVQDFHPEMLRDKNKRKSTGGFFRFLQRGNENNSSQKHGNNDDYEIAPRLPPPYNSPHRPIPPAVPPHGSQAFRYPRTAPGPISHHRIHSAQESTSNHDVFLVSNSSTLPTKRINYQEPTNIGVSGPASRRTIHRQHGRSSPKCLPHLPSEHGLRRPLTPSTATIQHSSTTTPSTTTT</sequence>
<proteinExistence type="predicted"/>
<accession>A0AC35EVY7</accession>
<evidence type="ECO:0000313" key="2">
    <source>
        <dbReference type="WBParaSite" id="PS1159_v2.g11249.t2"/>
    </source>
</evidence>
<dbReference type="WBParaSite" id="PS1159_v2.g11249.t2">
    <property type="protein sequence ID" value="PS1159_v2.g11249.t2"/>
    <property type="gene ID" value="PS1159_v2.g11249"/>
</dbReference>
<protein>
    <submittedName>
        <fullName evidence="2">Uncharacterized protein</fullName>
    </submittedName>
</protein>
<dbReference type="Proteomes" id="UP000887580">
    <property type="component" value="Unplaced"/>
</dbReference>
<organism evidence="1 2">
    <name type="scientific">Panagrolaimus sp. PS1159</name>
    <dbReference type="NCBI Taxonomy" id="55785"/>
    <lineage>
        <taxon>Eukaryota</taxon>
        <taxon>Metazoa</taxon>
        <taxon>Ecdysozoa</taxon>
        <taxon>Nematoda</taxon>
        <taxon>Chromadorea</taxon>
        <taxon>Rhabditida</taxon>
        <taxon>Tylenchina</taxon>
        <taxon>Panagrolaimomorpha</taxon>
        <taxon>Panagrolaimoidea</taxon>
        <taxon>Panagrolaimidae</taxon>
        <taxon>Panagrolaimus</taxon>
    </lineage>
</organism>
<name>A0AC35EVY7_9BILA</name>
<reference evidence="2" key="1">
    <citation type="submission" date="2022-11" db="UniProtKB">
        <authorList>
            <consortium name="WormBaseParasite"/>
        </authorList>
    </citation>
    <scope>IDENTIFICATION</scope>
</reference>
<evidence type="ECO:0000313" key="1">
    <source>
        <dbReference type="Proteomes" id="UP000887580"/>
    </source>
</evidence>